<keyword evidence="2" id="KW-1133">Transmembrane helix</keyword>
<dbReference type="Pfam" id="PF06808">
    <property type="entry name" value="DctM"/>
    <property type="match status" value="1"/>
</dbReference>
<keyword evidence="1" id="KW-0813">Transport</keyword>
<keyword evidence="2" id="KW-0472">Membrane</keyword>
<dbReference type="EMBL" id="JBEPLJ010000015">
    <property type="protein sequence ID" value="MET3587689.1"/>
    <property type="molecule type" value="Genomic_DNA"/>
</dbReference>
<protein>
    <submittedName>
        <fullName evidence="4">TRAP-type C4-dicarboxylate transport system permease large subunit</fullName>
    </submittedName>
</protein>
<feature type="domain" description="TRAP C4-dicarboxylate transport system permease DctM subunit" evidence="3">
    <location>
        <begin position="1"/>
        <end position="60"/>
    </location>
</feature>
<name>A0ABV2HB13_9HYPH</name>
<comment type="subcellular location">
    <subcellularLocation>
        <location evidence="1">Cell inner membrane</location>
        <topology evidence="1">Multi-pass membrane protein</topology>
    </subcellularLocation>
</comment>
<evidence type="ECO:0000259" key="3">
    <source>
        <dbReference type="Pfam" id="PF06808"/>
    </source>
</evidence>
<reference evidence="4 5" key="1">
    <citation type="submission" date="2024-06" db="EMBL/GenBank/DDBJ databases">
        <title>Genomic Encyclopedia of Type Strains, Phase IV (KMG-IV): sequencing the most valuable type-strain genomes for metagenomic binning, comparative biology and taxonomic classification.</title>
        <authorList>
            <person name="Goeker M."/>
        </authorList>
    </citation>
    <scope>NUCLEOTIDE SEQUENCE [LARGE SCALE GENOMIC DNA]</scope>
    <source>
        <strain evidence="4 5">DSM 105042</strain>
    </source>
</reference>
<keyword evidence="5" id="KW-1185">Reference proteome</keyword>
<feature type="transmembrane region" description="Helical" evidence="2">
    <location>
        <begin position="32"/>
        <end position="54"/>
    </location>
</feature>
<organism evidence="4 5">
    <name type="scientific">Pseudorhizobium tarimense</name>
    <dbReference type="NCBI Taxonomy" id="1079109"/>
    <lineage>
        <taxon>Bacteria</taxon>
        <taxon>Pseudomonadati</taxon>
        <taxon>Pseudomonadota</taxon>
        <taxon>Alphaproteobacteria</taxon>
        <taxon>Hyphomicrobiales</taxon>
        <taxon>Rhizobiaceae</taxon>
        <taxon>Rhizobium/Agrobacterium group</taxon>
        <taxon>Pseudorhizobium</taxon>
    </lineage>
</organism>
<dbReference type="InterPro" id="IPR010656">
    <property type="entry name" value="DctM"/>
</dbReference>
<evidence type="ECO:0000256" key="2">
    <source>
        <dbReference type="SAM" id="Phobius"/>
    </source>
</evidence>
<dbReference type="Proteomes" id="UP001549031">
    <property type="component" value="Unassembled WGS sequence"/>
</dbReference>
<evidence type="ECO:0000313" key="4">
    <source>
        <dbReference type="EMBL" id="MET3587689.1"/>
    </source>
</evidence>
<evidence type="ECO:0000313" key="5">
    <source>
        <dbReference type="Proteomes" id="UP001549031"/>
    </source>
</evidence>
<comment type="caution">
    <text evidence="4">The sequence shown here is derived from an EMBL/GenBank/DDBJ whole genome shotgun (WGS) entry which is preliminary data.</text>
</comment>
<gene>
    <name evidence="4" type="ORF">ABID21_003817</name>
</gene>
<evidence type="ECO:0000256" key="1">
    <source>
        <dbReference type="RuleBase" id="RU369079"/>
    </source>
</evidence>
<keyword evidence="1" id="KW-1003">Cell membrane</keyword>
<dbReference type="RefSeq" id="WP_354532411.1">
    <property type="nucleotide sequence ID" value="NZ_JBEPLJ010000015.1"/>
</dbReference>
<sequence length="66" mass="7248">MAGLQMVQVVITARRRNYSVEEPVPLRDIPRITVCAFPALMMPVVLLGCIYSGITTPTERPPSPPP</sequence>
<keyword evidence="1" id="KW-0997">Cell inner membrane</keyword>
<accession>A0ABV2HB13</accession>
<keyword evidence="2" id="KW-0812">Transmembrane</keyword>
<proteinExistence type="predicted"/>
<comment type="function">
    <text evidence="1">Part of the tripartite ATP-independent periplasmic (TRAP) transport system.</text>
</comment>